<feature type="domain" description="Non-reducing end beta-L-arabinofuranosidase-like GH127 catalytic" evidence="1">
    <location>
        <begin position="73"/>
        <end position="374"/>
    </location>
</feature>
<dbReference type="SUPFAM" id="SSF48208">
    <property type="entry name" value="Six-hairpin glycosidases"/>
    <property type="match status" value="1"/>
</dbReference>
<dbReference type="InterPro" id="IPR008928">
    <property type="entry name" value="6-hairpin_glycosidase_sf"/>
</dbReference>
<dbReference type="Gene3D" id="1.50.10.20">
    <property type="match status" value="1"/>
</dbReference>
<dbReference type="Pfam" id="PF07944">
    <property type="entry name" value="Beta-AFase-like_GH127_cat"/>
    <property type="match status" value="1"/>
</dbReference>
<sequence length="559" mass="64066">MEKENRTFCPLDRKNAGNTKLKGSIGEMEQRILKRLQGPEFNEQFLIADLDFNQERWFTNYSGDISGRFLEIMSLAGKGDPDYHPALSFMLKKVPENQRDAGHFGIPVDWSQPIDYEKPTADGSRPPVPRMMPILWGGSRIFTGLIEAYLSFGDEKMLACARKLGDFYLHTEEELASSLRVEEYRATGTYAAGYATCYFPGMEGLVRLYEVTGEEKYLRQAQKMADFRQEYQFDRLPIEHTHGYLCCVYSLLLIYKESREKKWLVMAEKNWKDLVEGGYVMPGGGLLEKGIPGFNRDEGCSQADWLRVNLLFFELTGDAVYLDMAERVLHNQLKINQCETGGFGHRRVLYDEFGVAGYGTYDEEALWCCDFHGAMTLQNLKKYVLMEEKDKSFVYIPFLFDFEAETGELSVRTEEMKAPSGHRRWKIETRVNAEEKRSIAIRIPDWAGLISLYDGEGNALTVEKERNMLYISTGKEGAAYICDIICPVYMEDRHFHKLCPEQAAEEKGFVLRQGSDLLAVRNGEKEPVILERLEDDREAVYIFRCLPSAVKSSQSGQVQ</sequence>
<evidence type="ECO:0000313" key="3">
    <source>
        <dbReference type="Proteomes" id="UP000094067"/>
    </source>
</evidence>
<dbReference type="GO" id="GO:0005975">
    <property type="term" value="P:carbohydrate metabolic process"/>
    <property type="evidence" value="ECO:0007669"/>
    <property type="project" value="InterPro"/>
</dbReference>
<comment type="caution">
    <text evidence="2">The sequence shown here is derived from an EMBL/GenBank/DDBJ whole genome shotgun (WGS) entry which is preliminary data.</text>
</comment>
<name>A0A1E3ACC7_9FIRM</name>
<reference evidence="2 3" key="1">
    <citation type="submission" date="2016-07" db="EMBL/GenBank/DDBJ databases">
        <title>Characterization of isolates of Eisenbergiella tayi derived from blood cultures, using whole genome sequencing.</title>
        <authorList>
            <person name="Burdz T."/>
            <person name="Wiebe D."/>
            <person name="Huynh C."/>
            <person name="Bernard K."/>
        </authorList>
    </citation>
    <scope>NUCLEOTIDE SEQUENCE [LARGE SCALE GENOMIC DNA]</scope>
    <source>
        <strain evidence="2 3">NML 110608</strain>
    </source>
</reference>
<dbReference type="RefSeq" id="WP_069152279.1">
    <property type="nucleotide sequence ID" value="NZ_MCGH01000002.1"/>
</dbReference>
<evidence type="ECO:0000313" key="2">
    <source>
        <dbReference type="EMBL" id="ODM06269.1"/>
    </source>
</evidence>
<accession>A0A1E3ACC7</accession>
<dbReference type="Proteomes" id="UP000094067">
    <property type="component" value="Unassembled WGS sequence"/>
</dbReference>
<protein>
    <recommendedName>
        <fullName evidence="1">Non-reducing end beta-L-arabinofuranosidase-like GH127 catalytic domain-containing protein</fullName>
    </recommendedName>
</protein>
<dbReference type="AlphaFoldDB" id="A0A1E3ACC7"/>
<gene>
    <name evidence="2" type="ORF">BEI61_02158</name>
</gene>
<dbReference type="PANTHER" id="PTHR31151:SF0">
    <property type="entry name" value="PROLINE-TRNA LIGASE (DUF1680)"/>
    <property type="match status" value="1"/>
</dbReference>
<proteinExistence type="predicted"/>
<dbReference type="EMBL" id="MCGH01000002">
    <property type="protein sequence ID" value="ODM06269.1"/>
    <property type="molecule type" value="Genomic_DNA"/>
</dbReference>
<organism evidence="2 3">
    <name type="scientific">Eisenbergiella tayi</name>
    <dbReference type="NCBI Taxonomy" id="1432052"/>
    <lineage>
        <taxon>Bacteria</taxon>
        <taxon>Bacillati</taxon>
        <taxon>Bacillota</taxon>
        <taxon>Clostridia</taxon>
        <taxon>Lachnospirales</taxon>
        <taxon>Lachnospiraceae</taxon>
        <taxon>Eisenbergiella</taxon>
    </lineage>
</organism>
<evidence type="ECO:0000259" key="1">
    <source>
        <dbReference type="Pfam" id="PF07944"/>
    </source>
</evidence>
<dbReference type="InterPro" id="IPR012878">
    <property type="entry name" value="Beta-AFase-like_GH127_cat"/>
</dbReference>
<dbReference type="PANTHER" id="PTHR31151">
    <property type="entry name" value="PROLINE-TRNA LIGASE (DUF1680)"/>
    <property type="match status" value="1"/>
</dbReference>